<reference evidence="1 2" key="1">
    <citation type="submission" date="2021-06" db="EMBL/GenBank/DDBJ databases">
        <authorList>
            <person name="Palmer J.M."/>
        </authorList>
    </citation>
    <scope>NUCLEOTIDE SEQUENCE [LARGE SCALE GENOMIC DNA]</scope>
    <source>
        <strain evidence="1 2">GA_2019</strain>
        <tissue evidence="1">Muscle</tissue>
    </source>
</reference>
<proteinExistence type="predicted"/>
<comment type="caution">
    <text evidence="1">The sequence shown here is derived from an EMBL/GenBank/DDBJ whole genome shotgun (WGS) entry which is preliminary data.</text>
</comment>
<evidence type="ECO:0008006" key="3">
    <source>
        <dbReference type="Google" id="ProtNLM"/>
    </source>
</evidence>
<sequence>MDPTPTRSFDQASFLFCYCPVLLTPSVVFCCCSPSASKFETLCLQRRYSTFLDCNKMLFELLFSSYYQKPVCPFSSYPRHQQGIFDHTGAAHRMFSLFRNILCKP</sequence>
<accession>A0ABV0PXE3</accession>
<dbReference type="EMBL" id="JAHRIO010090731">
    <property type="protein sequence ID" value="MEQ2188165.1"/>
    <property type="molecule type" value="Genomic_DNA"/>
</dbReference>
<evidence type="ECO:0000313" key="1">
    <source>
        <dbReference type="EMBL" id="MEQ2188165.1"/>
    </source>
</evidence>
<protein>
    <recommendedName>
        <fullName evidence="3">Secreted protein</fullName>
    </recommendedName>
</protein>
<name>A0ABV0PXE3_9TELE</name>
<dbReference type="Proteomes" id="UP001476798">
    <property type="component" value="Unassembled WGS sequence"/>
</dbReference>
<gene>
    <name evidence="1" type="ORF">GOODEAATRI_012179</name>
</gene>
<keyword evidence="2" id="KW-1185">Reference proteome</keyword>
<evidence type="ECO:0000313" key="2">
    <source>
        <dbReference type="Proteomes" id="UP001476798"/>
    </source>
</evidence>
<organism evidence="1 2">
    <name type="scientific">Goodea atripinnis</name>
    <dbReference type="NCBI Taxonomy" id="208336"/>
    <lineage>
        <taxon>Eukaryota</taxon>
        <taxon>Metazoa</taxon>
        <taxon>Chordata</taxon>
        <taxon>Craniata</taxon>
        <taxon>Vertebrata</taxon>
        <taxon>Euteleostomi</taxon>
        <taxon>Actinopterygii</taxon>
        <taxon>Neopterygii</taxon>
        <taxon>Teleostei</taxon>
        <taxon>Neoteleostei</taxon>
        <taxon>Acanthomorphata</taxon>
        <taxon>Ovalentaria</taxon>
        <taxon>Atherinomorphae</taxon>
        <taxon>Cyprinodontiformes</taxon>
        <taxon>Goodeidae</taxon>
        <taxon>Goodea</taxon>
    </lineage>
</organism>